<feature type="non-terminal residue" evidence="1">
    <location>
        <position position="70"/>
    </location>
</feature>
<evidence type="ECO:0000313" key="2">
    <source>
        <dbReference type="Proteomes" id="UP001519460"/>
    </source>
</evidence>
<accession>A0ABD0KC93</accession>
<comment type="caution">
    <text evidence="1">The sequence shown here is derived from an EMBL/GenBank/DDBJ whole genome shotgun (WGS) entry which is preliminary data.</text>
</comment>
<sequence length="70" mass="8808">METYLQRLYLNKRDEEEAPKYPVWDYRALPWLVQNYNDTSDNRCKRDKYLTICEELLTREVTVTDYYYRR</sequence>
<name>A0ABD0KC93_9CAEN</name>
<proteinExistence type="predicted"/>
<reference evidence="1 2" key="1">
    <citation type="journal article" date="2023" name="Sci. Data">
        <title>Genome assembly of the Korean intertidal mud-creeper Batillaria attramentaria.</title>
        <authorList>
            <person name="Patra A.K."/>
            <person name="Ho P.T."/>
            <person name="Jun S."/>
            <person name="Lee S.J."/>
            <person name="Kim Y."/>
            <person name="Won Y.J."/>
        </authorList>
    </citation>
    <scope>NUCLEOTIDE SEQUENCE [LARGE SCALE GENOMIC DNA]</scope>
    <source>
        <strain evidence="1">Wonlab-2016</strain>
    </source>
</reference>
<keyword evidence="2" id="KW-1185">Reference proteome</keyword>
<protein>
    <submittedName>
        <fullName evidence="1">Uncharacterized protein</fullName>
    </submittedName>
</protein>
<gene>
    <name evidence="1" type="ORF">BaRGS_00023998</name>
</gene>
<dbReference type="Proteomes" id="UP001519460">
    <property type="component" value="Unassembled WGS sequence"/>
</dbReference>
<evidence type="ECO:0000313" key="1">
    <source>
        <dbReference type="EMBL" id="KAK7484713.1"/>
    </source>
</evidence>
<organism evidence="1 2">
    <name type="scientific">Batillaria attramentaria</name>
    <dbReference type="NCBI Taxonomy" id="370345"/>
    <lineage>
        <taxon>Eukaryota</taxon>
        <taxon>Metazoa</taxon>
        <taxon>Spiralia</taxon>
        <taxon>Lophotrochozoa</taxon>
        <taxon>Mollusca</taxon>
        <taxon>Gastropoda</taxon>
        <taxon>Caenogastropoda</taxon>
        <taxon>Sorbeoconcha</taxon>
        <taxon>Cerithioidea</taxon>
        <taxon>Batillariidae</taxon>
        <taxon>Batillaria</taxon>
    </lineage>
</organism>
<dbReference type="EMBL" id="JACVVK020000205">
    <property type="protein sequence ID" value="KAK7484713.1"/>
    <property type="molecule type" value="Genomic_DNA"/>
</dbReference>
<dbReference type="AlphaFoldDB" id="A0ABD0KC93"/>